<proteinExistence type="predicted"/>
<evidence type="ECO:0000313" key="2">
    <source>
        <dbReference type="Proteomes" id="UP001236500"/>
    </source>
</evidence>
<accession>A0ABY8NBV9</accession>
<sequence>MEENANPSSDYFVLPYLQSMGQIVERRQFVDLPAADQLHGTNVLFVRYIPAAWRRLITVCRDQLAGVYFFMDDDLFSWRSFARMPLRYQWKLLRFTWRHQRWLRSLGAKLLVSTSYLQERYAQWQPQLLSPQVPEALLSLVHRDDETDMLDGPITLFYHGSASHGADLEWLRPVIAEILERDERLVFEVIGDSAVNRLFRGVQRVHVLHPMKWPSYQALIKRPGRTIGLAPLLDTPFNRARAHTKFLDITLSGAVGIYAQGPVYGSAVTHESNGLLLPMEQGAWVDGVLRLARDGDLRTRLLEEARKCL</sequence>
<protein>
    <submittedName>
        <fullName evidence="1">Glycosyltransferase family 1 protein</fullName>
    </submittedName>
</protein>
<organism evidence="1 2">
    <name type="scientific">Microbulbifer bruguierae</name>
    <dbReference type="NCBI Taxonomy" id="3029061"/>
    <lineage>
        <taxon>Bacteria</taxon>
        <taxon>Pseudomonadati</taxon>
        <taxon>Pseudomonadota</taxon>
        <taxon>Gammaproteobacteria</taxon>
        <taxon>Cellvibrionales</taxon>
        <taxon>Microbulbiferaceae</taxon>
        <taxon>Microbulbifer</taxon>
    </lineage>
</organism>
<name>A0ABY8NBV9_9GAMM</name>
<dbReference type="RefSeq" id="WP_280320100.1">
    <property type="nucleotide sequence ID" value="NZ_CP118605.1"/>
</dbReference>
<dbReference type="Proteomes" id="UP001236500">
    <property type="component" value="Chromosome"/>
</dbReference>
<evidence type="ECO:0000313" key="1">
    <source>
        <dbReference type="EMBL" id="WGL16403.1"/>
    </source>
</evidence>
<dbReference type="EMBL" id="CP118605">
    <property type="protein sequence ID" value="WGL16403.1"/>
    <property type="molecule type" value="Genomic_DNA"/>
</dbReference>
<keyword evidence="2" id="KW-1185">Reference proteome</keyword>
<gene>
    <name evidence="1" type="ORF">PVT68_16760</name>
</gene>
<reference evidence="1 2" key="1">
    <citation type="submission" date="2023-02" db="EMBL/GenBank/DDBJ databases">
        <title>Description and genomic characterization of Microbulbifer bruguierae sp. nov., isolated from the sediment of mangrove plant Bruguiera sexangula.</title>
        <authorList>
            <person name="Long M."/>
        </authorList>
    </citation>
    <scope>NUCLEOTIDE SEQUENCE [LARGE SCALE GENOMIC DNA]</scope>
    <source>
        <strain evidence="1 2">H12</strain>
    </source>
</reference>